<evidence type="ECO:0000256" key="2">
    <source>
        <dbReference type="RuleBase" id="RU003616"/>
    </source>
</evidence>
<reference evidence="4 5" key="1">
    <citation type="journal article" date="2016" name="Front. Microbiol.">
        <title>Comprehensive Phylogenetic Analysis of Bovine Non-aureus Staphylococci Species Based on Whole-Genome Sequencing.</title>
        <authorList>
            <person name="Naushad S."/>
            <person name="Barkema H.W."/>
            <person name="Luby C."/>
            <person name="Condas L.A."/>
            <person name="Nobrega D.B."/>
            <person name="Carson D.A."/>
            <person name="De Buck J."/>
        </authorList>
    </citation>
    <scope>NUCLEOTIDE SEQUENCE [LARGE SCALE GENOMIC DNA]</scope>
    <source>
        <strain evidence="4 5">SNUC 4781</strain>
    </source>
</reference>
<gene>
    <name evidence="4" type="ORF">BUZ14_02005</name>
</gene>
<dbReference type="SUPFAM" id="SSF49764">
    <property type="entry name" value="HSP20-like chaperones"/>
    <property type="match status" value="1"/>
</dbReference>
<dbReference type="Gene3D" id="2.60.40.790">
    <property type="match status" value="1"/>
</dbReference>
<dbReference type="InterPro" id="IPR008978">
    <property type="entry name" value="HSP20-like_chaperone"/>
</dbReference>
<protein>
    <submittedName>
        <fullName evidence="4">Heat-shock protein</fullName>
    </submittedName>
</protein>
<dbReference type="RefSeq" id="WP_119484162.1">
    <property type="nucleotide sequence ID" value="NZ_QYJN01000001.1"/>
</dbReference>
<evidence type="ECO:0000313" key="4">
    <source>
        <dbReference type="EMBL" id="RIP37349.1"/>
    </source>
</evidence>
<comment type="caution">
    <text evidence="4">The sequence shown here is derived from an EMBL/GenBank/DDBJ whole genome shotgun (WGS) entry which is preliminary data.</text>
</comment>
<sequence>MIQYRQTRNLPTDIFDSMLLGSSNFKVNVYQQNNSYTITAELPGFNKEEINIEYDNNILTISAEHSDKETTNNEQHYLIRERNTKKQSRQFIFKHIDTANINATMEDGILAVKLPMKQSKTQITID</sequence>
<comment type="similarity">
    <text evidence="1 2">Belongs to the small heat shock protein (HSP20) family.</text>
</comment>
<organism evidence="4 5">
    <name type="scientific">Staphylococcus gallinarum</name>
    <dbReference type="NCBI Taxonomy" id="1293"/>
    <lineage>
        <taxon>Bacteria</taxon>
        <taxon>Bacillati</taxon>
        <taxon>Bacillota</taxon>
        <taxon>Bacilli</taxon>
        <taxon>Bacillales</taxon>
        <taxon>Staphylococcaceae</taxon>
        <taxon>Staphylococcus</taxon>
    </lineage>
</organism>
<proteinExistence type="inferred from homology"/>
<feature type="domain" description="SHSP" evidence="3">
    <location>
        <begin position="18"/>
        <end position="126"/>
    </location>
</feature>
<dbReference type="InterPro" id="IPR002068">
    <property type="entry name" value="A-crystallin/Hsp20_dom"/>
</dbReference>
<dbReference type="Pfam" id="PF00011">
    <property type="entry name" value="HSP20"/>
    <property type="match status" value="1"/>
</dbReference>
<evidence type="ECO:0000313" key="5">
    <source>
        <dbReference type="Proteomes" id="UP000265541"/>
    </source>
</evidence>
<dbReference type="PANTHER" id="PTHR11527">
    <property type="entry name" value="HEAT-SHOCK PROTEIN 20 FAMILY MEMBER"/>
    <property type="match status" value="1"/>
</dbReference>
<evidence type="ECO:0000259" key="3">
    <source>
        <dbReference type="PROSITE" id="PS01031"/>
    </source>
</evidence>
<accession>A0A3A0VW83</accession>
<dbReference type="Proteomes" id="UP000265541">
    <property type="component" value="Unassembled WGS sequence"/>
</dbReference>
<dbReference type="AlphaFoldDB" id="A0A3A0VW83"/>
<dbReference type="OrthoDB" id="9811615at2"/>
<dbReference type="InterPro" id="IPR031107">
    <property type="entry name" value="Small_HSP"/>
</dbReference>
<dbReference type="EMBL" id="QYJN01000001">
    <property type="protein sequence ID" value="RIP37349.1"/>
    <property type="molecule type" value="Genomic_DNA"/>
</dbReference>
<dbReference type="PROSITE" id="PS01031">
    <property type="entry name" value="SHSP"/>
    <property type="match status" value="1"/>
</dbReference>
<name>A0A3A0VW83_STAGA</name>
<evidence type="ECO:0000256" key="1">
    <source>
        <dbReference type="PROSITE-ProRule" id="PRU00285"/>
    </source>
</evidence>